<dbReference type="EMBL" id="CACTIH010009592">
    <property type="protein sequence ID" value="CAA3032461.1"/>
    <property type="molecule type" value="Genomic_DNA"/>
</dbReference>
<feature type="compositionally biased region" description="Basic and acidic residues" evidence="1">
    <location>
        <begin position="63"/>
        <end position="76"/>
    </location>
</feature>
<evidence type="ECO:0000256" key="1">
    <source>
        <dbReference type="SAM" id="MobiDB-lite"/>
    </source>
</evidence>
<dbReference type="Proteomes" id="UP000594638">
    <property type="component" value="Unassembled WGS sequence"/>
</dbReference>
<reference evidence="2 3" key="1">
    <citation type="submission" date="2019-12" db="EMBL/GenBank/DDBJ databases">
        <authorList>
            <person name="Alioto T."/>
            <person name="Alioto T."/>
            <person name="Gomez Garrido J."/>
        </authorList>
    </citation>
    <scope>NUCLEOTIDE SEQUENCE [LARGE SCALE GENOMIC DNA]</scope>
</reference>
<feature type="non-terminal residue" evidence="2">
    <location>
        <position position="1"/>
    </location>
</feature>
<keyword evidence="3" id="KW-1185">Reference proteome</keyword>
<name>A0A8S0VP61_OLEEU</name>
<evidence type="ECO:0000313" key="3">
    <source>
        <dbReference type="Proteomes" id="UP000594638"/>
    </source>
</evidence>
<proteinExistence type="predicted"/>
<dbReference type="AlphaFoldDB" id="A0A8S0VP61"/>
<protein>
    <submittedName>
        <fullName evidence="2">Uncharacterized protein</fullName>
    </submittedName>
</protein>
<comment type="caution">
    <text evidence="2">The sequence shown here is derived from an EMBL/GenBank/DDBJ whole genome shotgun (WGS) entry which is preliminary data.</text>
</comment>
<organism evidence="2 3">
    <name type="scientific">Olea europaea subsp. europaea</name>
    <dbReference type="NCBI Taxonomy" id="158383"/>
    <lineage>
        <taxon>Eukaryota</taxon>
        <taxon>Viridiplantae</taxon>
        <taxon>Streptophyta</taxon>
        <taxon>Embryophyta</taxon>
        <taxon>Tracheophyta</taxon>
        <taxon>Spermatophyta</taxon>
        <taxon>Magnoliopsida</taxon>
        <taxon>eudicotyledons</taxon>
        <taxon>Gunneridae</taxon>
        <taxon>Pentapetalae</taxon>
        <taxon>asterids</taxon>
        <taxon>lamiids</taxon>
        <taxon>Lamiales</taxon>
        <taxon>Oleaceae</taxon>
        <taxon>Oleeae</taxon>
        <taxon>Olea</taxon>
    </lineage>
</organism>
<sequence>MNYSLKATKEQHNKREYVKLVMFFMMHLAEENKRKPWSSGSSTYKNQWDELTHMLKLNPSPPLEKKRDKKGKEKVEPSTGCEKKR</sequence>
<accession>A0A8S0VP61</accession>
<gene>
    <name evidence="2" type="ORF">OLEA9_A021453</name>
</gene>
<evidence type="ECO:0000313" key="2">
    <source>
        <dbReference type="EMBL" id="CAA3032461.1"/>
    </source>
</evidence>
<feature type="region of interest" description="Disordered" evidence="1">
    <location>
        <begin position="50"/>
        <end position="85"/>
    </location>
</feature>
<dbReference type="Gramene" id="OE9A021453T1">
    <property type="protein sequence ID" value="OE9A021453C1"/>
    <property type="gene ID" value="OE9A021453"/>
</dbReference>